<reference evidence="4" key="2">
    <citation type="submission" date="2024-07" db="EMBL/GenBank/DDBJ databases">
        <title>Two chromosome-level genome assemblies of Korean endemic species Abeliophyllum distichum and Forsythia ovata (Oleaceae).</title>
        <authorList>
            <person name="Jang H."/>
        </authorList>
    </citation>
    <scope>NUCLEOTIDE SEQUENCE [LARGE SCALE GENOMIC DNA]</scope>
</reference>
<dbReference type="Proteomes" id="UP001604277">
    <property type="component" value="Unassembled WGS sequence"/>
</dbReference>
<sequence length="103" mass="11569">MQSCGDAHKLFDKMRDSNSPYLKALLGNAFDNTGIFETLHQHGYENKGKRPTTVSRSQRQGQKKQLQPATEPGATSVLGLHSVAQKLILFNDFNQIRSYNSFL</sequence>
<gene>
    <name evidence="3" type="ORF">Fot_30563</name>
    <name evidence="2" type="ORF">Fot_55547</name>
</gene>
<proteinExistence type="predicted"/>
<reference evidence="2" key="1">
    <citation type="submission" date="2024-07" db="EMBL/GenBank/DDBJ databases">
        <title>Two chromosome-level genome assemblies of Korean endemic species Abeliophyllum distichum and Forsythia ovata (Oleaceae).</title>
        <authorList>
            <person name="Mun J.H."/>
        </authorList>
    </citation>
    <scope>NUCLEOTIDE SEQUENCE</scope>
    <source>
        <strain evidence="2">KNKB202402200001</strain>
        <tissue evidence="2">Leaf</tissue>
    </source>
</reference>
<accession>A0ABD1P4H4</accession>
<protein>
    <recommendedName>
        <fullName evidence="5">Pentatricopeptide repeat-containing protein</fullName>
    </recommendedName>
</protein>
<dbReference type="EMBL" id="JBFOLJ010000027">
    <property type="protein sequence ID" value="KAL2458758.1"/>
    <property type="molecule type" value="Genomic_DNA"/>
</dbReference>
<feature type="compositionally biased region" description="Polar residues" evidence="1">
    <location>
        <begin position="52"/>
        <end position="68"/>
    </location>
</feature>
<feature type="region of interest" description="Disordered" evidence="1">
    <location>
        <begin position="41"/>
        <end position="73"/>
    </location>
</feature>
<dbReference type="EMBL" id="JBFOLJ010000008">
    <property type="protein sequence ID" value="KAL2516592.1"/>
    <property type="molecule type" value="Genomic_DNA"/>
</dbReference>
<organism evidence="2 4">
    <name type="scientific">Forsythia ovata</name>
    <dbReference type="NCBI Taxonomy" id="205694"/>
    <lineage>
        <taxon>Eukaryota</taxon>
        <taxon>Viridiplantae</taxon>
        <taxon>Streptophyta</taxon>
        <taxon>Embryophyta</taxon>
        <taxon>Tracheophyta</taxon>
        <taxon>Spermatophyta</taxon>
        <taxon>Magnoliopsida</taxon>
        <taxon>eudicotyledons</taxon>
        <taxon>Gunneridae</taxon>
        <taxon>Pentapetalae</taxon>
        <taxon>asterids</taxon>
        <taxon>lamiids</taxon>
        <taxon>Lamiales</taxon>
        <taxon>Oleaceae</taxon>
        <taxon>Forsythieae</taxon>
        <taxon>Forsythia</taxon>
    </lineage>
</organism>
<keyword evidence="4" id="KW-1185">Reference proteome</keyword>
<evidence type="ECO:0008006" key="5">
    <source>
        <dbReference type="Google" id="ProtNLM"/>
    </source>
</evidence>
<comment type="caution">
    <text evidence="2">The sequence shown here is derived from an EMBL/GenBank/DDBJ whole genome shotgun (WGS) entry which is preliminary data.</text>
</comment>
<name>A0ABD1P4H4_9LAMI</name>
<evidence type="ECO:0000313" key="3">
    <source>
        <dbReference type="EMBL" id="KAL2516592.1"/>
    </source>
</evidence>
<evidence type="ECO:0000256" key="1">
    <source>
        <dbReference type="SAM" id="MobiDB-lite"/>
    </source>
</evidence>
<dbReference type="AlphaFoldDB" id="A0ABD1P4H4"/>
<evidence type="ECO:0000313" key="4">
    <source>
        <dbReference type="Proteomes" id="UP001604277"/>
    </source>
</evidence>
<evidence type="ECO:0000313" key="2">
    <source>
        <dbReference type="EMBL" id="KAL2458758.1"/>
    </source>
</evidence>